<name>U6MH72_9EIME</name>
<dbReference type="InterPro" id="IPR037278">
    <property type="entry name" value="ARFGAP/RecO"/>
</dbReference>
<dbReference type="InterPro" id="IPR038508">
    <property type="entry name" value="ArfGAP_dom_sf"/>
</dbReference>
<keyword evidence="1" id="KW-0343">GTPase activation</keyword>
<evidence type="ECO:0000256" key="2">
    <source>
        <dbReference type="ARBA" id="ARBA00022723"/>
    </source>
</evidence>
<dbReference type="GeneID" id="25474762"/>
<evidence type="ECO:0000256" key="6">
    <source>
        <dbReference type="SAM" id="MobiDB-lite"/>
    </source>
</evidence>
<dbReference type="EMBL" id="HG722831">
    <property type="protein sequence ID" value="CDJ63562.1"/>
    <property type="molecule type" value="Genomic_DNA"/>
</dbReference>
<proteinExistence type="predicted"/>
<dbReference type="GO" id="GO:0048205">
    <property type="term" value="P:COPI coating of Golgi vesicle"/>
    <property type="evidence" value="ECO:0007669"/>
    <property type="project" value="TreeGrafter"/>
</dbReference>
<dbReference type="CDD" id="cd08831">
    <property type="entry name" value="ArfGap_ArfGap2_3_like"/>
    <property type="match status" value="1"/>
</dbReference>
<dbReference type="OrthoDB" id="10266696at2759"/>
<keyword evidence="4" id="KW-0862">Zinc</keyword>
<evidence type="ECO:0000256" key="1">
    <source>
        <dbReference type="ARBA" id="ARBA00022468"/>
    </source>
</evidence>
<reference evidence="8" key="2">
    <citation type="submission" date="2013-10" db="EMBL/GenBank/DDBJ databases">
        <authorList>
            <person name="Aslett M."/>
        </authorList>
    </citation>
    <scope>NUCLEOTIDE SEQUENCE [LARGE SCALE GENOMIC DNA]</scope>
    <source>
        <strain evidence="8">Houghton</strain>
    </source>
</reference>
<dbReference type="PANTHER" id="PTHR45686">
    <property type="entry name" value="ADP-RIBOSYLATION FACTOR GTPASE ACTIVATING PROTEIN 3, ISOFORM H-RELATED"/>
    <property type="match status" value="1"/>
</dbReference>
<dbReference type="SUPFAM" id="SSF57863">
    <property type="entry name" value="ArfGap/RecO-like zinc finger"/>
    <property type="match status" value="1"/>
</dbReference>
<dbReference type="GO" id="GO:0000139">
    <property type="term" value="C:Golgi membrane"/>
    <property type="evidence" value="ECO:0007669"/>
    <property type="project" value="GOC"/>
</dbReference>
<dbReference type="PROSITE" id="PS50115">
    <property type="entry name" value="ARFGAP"/>
    <property type="match status" value="1"/>
</dbReference>
<evidence type="ECO:0000256" key="5">
    <source>
        <dbReference type="PROSITE-ProRule" id="PRU00288"/>
    </source>
</evidence>
<keyword evidence="2" id="KW-0479">Metal-binding</keyword>
<feature type="compositionally biased region" description="Polar residues" evidence="6">
    <location>
        <begin position="376"/>
        <end position="387"/>
    </location>
</feature>
<evidence type="ECO:0000259" key="7">
    <source>
        <dbReference type="PROSITE" id="PS50115"/>
    </source>
</evidence>
<feature type="compositionally biased region" description="Low complexity" evidence="6">
    <location>
        <begin position="357"/>
        <end position="370"/>
    </location>
</feature>
<dbReference type="VEuPathDB" id="ToxoDB:ENH_00046060"/>
<feature type="compositionally biased region" description="Polar residues" evidence="6">
    <location>
        <begin position="170"/>
        <end position="183"/>
    </location>
</feature>
<evidence type="ECO:0000256" key="4">
    <source>
        <dbReference type="ARBA" id="ARBA00022833"/>
    </source>
</evidence>
<feature type="region of interest" description="Disordered" evidence="6">
    <location>
        <begin position="349"/>
        <end position="424"/>
    </location>
</feature>
<dbReference type="Proteomes" id="UP000030754">
    <property type="component" value="Unassembled WGS sequence"/>
</dbReference>
<dbReference type="GO" id="GO:0005096">
    <property type="term" value="F:GTPase activator activity"/>
    <property type="evidence" value="ECO:0007669"/>
    <property type="project" value="UniProtKB-KW"/>
</dbReference>
<dbReference type="PRINTS" id="PR00405">
    <property type="entry name" value="REVINTRACTNG"/>
</dbReference>
<feature type="domain" description="Arf-GAP" evidence="7">
    <location>
        <begin position="50"/>
        <end position="151"/>
    </location>
</feature>
<dbReference type="GO" id="GO:0008270">
    <property type="term" value="F:zinc ion binding"/>
    <property type="evidence" value="ECO:0007669"/>
    <property type="project" value="UniProtKB-KW"/>
</dbReference>
<dbReference type="Gene3D" id="1.10.220.150">
    <property type="entry name" value="Arf GTPase activating protein"/>
    <property type="match status" value="1"/>
</dbReference>
<dbReference type="PANTHER" id="PTHR45686:SF4">
    <property type="entry name" value="ADP-RIBOSYLATION FACTOR GTPASE ACTIVATING PROTEIN 3, ISOFORM H"/>
    <property type="match status" value="1"/>
</dbReference>
<evidence type="ECO:0000313" key="8">
    <source>
        <dbReference type="EMBL" id="CDJ63562.1"/>
    </source>
</evidence>
<dbReference type="RefSeq" id="XP_013440924.1">
    <property type="nucleotide sequence ID" value="XM_013585470.1"/>
</dbReference>
<gene>
    <name evidence="8" type="ORF">ENH_00046060</name>
</gene>
<protein>
    <submittedName>
        <fullName evidence="8">ARF1-directed GTPase-activating protein, putative</fullName>
    </submittedName>
</protein>
<evidence type="ECO:0000256" key="3">
    <source>
        <dbReference type="ARBA" id="ARBA00022771"/>
    </source>
</evidence>
<feature type="compositionally biased region" description="Low complexity" evidence="6">
    <location>
        <begin position="184"/>
        <end position="198"/>
    </location>
</feature>
<evidence type="ECO:0000313" key="9">
    <source>
        <dbReference type="Proteomes" id="UP000030754"/>
    </source>
</evidence>
<dbReference type="SMART" id="SM00105">
    <property type="entry name" value="ArfGap"/>
    <property type="match status" value="1"/>
</dbReference>
<accession>U6MH72</accession>
<dbReference type="Pfam" id="PF01412">
    <property type="entry name" value="ArfGap"/>
    <property type="match status" value="1"/>
</dbReference>
<keyword evidence="9" id="KW-1185">Reference proteome</keyword>
<reference evidence="8" key="1">
    <citation type="submission" date="2013-10" db="EMBL/GenBank/DDBJ databases">
        <title>Genomic analysis of the causative agents of coccidiosis in chickens.</title>
        <authorList>
            <person name="Reid A.J."/>
            <person name="Blake D."/>
            <person name="Billington K."/>
            <person name="Browne H."/>
            <person name="Dunn M."/>
            <person name="Hung S."/>
            <person name="Kawahara F."/>
            <person name="Miranda-Saavedra D."/>
            <person name="Mourier T."/>
            <person name="Nagra H."/>
            <person name="Otto T.D."/>
            <person name="Rawlings N."/>
            <person name="Sanchez A."/>
            <person name="Sanders M."/>
            <person name="Subramaniam C."/>
            <person name="Tay Y."/>
            <person name="Dear P."/>
            <person name="Doerig C."/>
            <person name="Gruber A."/>
            <person name="Parkinson J."/>
            <person name="Shirley M."/>
            <person name="Wan K.L."/>
            <person name="Berriman M."/>
            <person name="Tomley F."/>
            <person name="Pain A."/>
        </authorList>
    </citation>
    <scope>NUCLEOTIDE SEQUENCE [LARGE SCALE GENOMIC DNA]</scope>
    <source>
        <strain evidence="8">Houghton</strain>
    </source>
</reference>
<dbReference type="AlphaFoldDB" id="U6MH72"/>
<dbReference type="InterPro" id="IPR001164">
    <property type="entry name" value="ArfGAP_dom"/>
</dbReference>
<feature type="compositionally biased region" description="Low complexity" evidence="6">
    <location>
        <begin position="294"/>
        <end position="326"/>
    </location>
</feature>
<feature type="region of interest" description="Disordered" evidence="6">
    <location>
        <begin position="294"/>
        <end position="331"/>
    </location>
</feature>
<sequence>MDGNSPTAAIAVAAPALSGADPAAARKQLALLYQHLPVDDRRYVSEADRDEIFRRLRKENRICFDCSSRNPTWISLTHAVFVCLSCSGKHRRLGTHLSFVRSTEMDKIYPEQLFRMELGGNRRAHEFLREHGADLSQPLDYHGKLAAKHRQMLDRLVSTEMQGIGWVVGSQSDPAAQTTGTAAQHNQHQQLPQQQQQQTYGGLRSNDERVQLHDQPLSTPTTALAANSVNAPVPVAVPAAPAGPARGHIVESSWGGVAKPAVSGRGVRSRKLEMDFDFEKEAALLAAKQRAAAQGSSHVSGSSSQPPAQQQATGLVSVSGNNGSSNIHRAATNPTFGSSGCTSLGSGAAGAAGYGSSGSATSAGRGSNSTRFSGAKSISSAQYFNQEDSSPPVAPVPVDPSRRAIGSDEVFGRSNTGRRGWEDQSAARVEALRMHAQQGWQQLSQAGSDALSKAREWLAGT</sequence>
<organism evidence="8 9">
    <name type="scientific">Eimeria necatrix</name>
    <dbReference type="NCBI Taxonomy" id="51315"/>
    <lineage>
        <taxon>Eukaryota</taxon>
        <taxon>Sar</taxon>
        <taxon>Alveolata</taxon>
        <taxon>Apicomplexa</taxon>
        <taxon>Conoidasida</taxon>
        <taxon>Coccidia</taxon>
        <taxon>Eucoccidiorida</taxon>
        <taxon>Eimeriorina</taxon>
        <taxon>Eimeriidae</taxon>
        <taxon>Eimeria</taxon>
    </lineage>
</organism>
<keyword evidence="3 5" id="KW-0863">Zinc-finger</keyword>
<feature type="region of interest" description="Disordered" evidence="6">
    <location>
        <begin position="170"/>
        <end position="202"/>
    </location>
</feature>